<gene>
    <name evidence="8" type="primary">queE</name>
    <name evidence="10" type="ORF">ACERK3_10250</name>
</gene>
<dbReference type="SUPFAM" id="SSF102114">
    <property type="entry name" value="Radical SAM enzymes"/>
    <property type="match status" value="1"/>
</dbReference>
<keyword evidence="7 8" id="KW-0456">Lyase</keyword>
<evidence type="ECO:0000256" key="6">
    <source>
        <dbReference type="ARBA" id="ARBA00023014"/>
    </source>
</evidence>
<feature type="binding site" evidence="8">
    <location>
        <position position="24"/>
    </location>
    <ligand>
        <name>substrate</name>
    </ligand>
</feature>
<comment type="catalytic activity">
    <reaction evidence="8">
        <text>6-carboxy-5,6,7,8-tetrahydropterin + H(+) = 7-carboxy-7-carbaguanine + NH4(+)</text>
        <dbReference type="Rhea" id="RHEA:27974"/>
        <dbReference type="ChEBI" id="CHEBI:15378"/>
        <dbReference type="ChEBI" id="CHEBI:28938"/>
        <dbReference type="ChEBI" id="CHEBI:61032"/>
        <dbReference type="ChEBI" id="CHEBI:61036"/>
        <dbReference type="EC" id="4.3.99.3"/>
    </reaction>
</comment>
<comment type="subunit">
    <text evidence="8">Homodimer.</text>
</comment>
<comment type="cofactor">
    <cofactor evidence="8">
        <name>S-adenosyl-L-methionine</name>
        <dbReference type="ChEBI" id="CHEBI:59789"/>
    </cofactor>
    <text evidence="8">Binds 1 S-adenosyl-L-methionine per subunit.</text>
</comment>
<comment type="caution">
    <text evidence="8">Lacks conserved residue(s) required for the propagation of feature annotation.</text>
</comment>
<evidence type="ECO:0000256" key="3">
    <source>
        <dbReference type="ARBA" id="ARBA00022723"/>
    </source>
</evidence>
<feature type="binding site" evidence="8">
    <location>
        <position position="69"/>
    </location>
    <ligand>
        <name>substrate</name>
    </ligand>
</feature>
<reference evidence="10 11" key="1">
    <citation type="submission" date="2024-08" db="EMBL/GenBank/DDBJ databases">
        <title>Whole-genome sequencing of halo(alkali)philic microorganisms from hypersaline lakes.</title>
        <authorList>
            <person name="Sorokin D.Y."/>
            <person name="Merkel A.Y."/>
            <person name="Messina E."/>
            <person name="Yakimov M."/>
        </authorList>
    </citation>
    <scope>NUCLEOTIDE SEQUENCE [LARGE SCALE GENOMIC DNA]</scope>
    <source>
        <strain evidence="10 11">AB-hyl4</strain>
    </source>
</reference>
<comment type="cofactor">
    <cofactor evidence="8">
        <name>Mg(2+)</name>
        <dbReference type="ChEBI" id="CHEBI:18420"/>
    </cofactor>
</comment>
<evidence type="ECO:0000313" key="10">
    <source>
        <dbReference type="EMBL" id="MFA9478677.1"/>
    </source>
</evidence>
<keyword evidence="5 8" id="KW-0408">Iron</keyword>
<dbReference type="EC" id="4.3.99.3" evidence="8"/>
<feature type="binding site" evidence="8">
    <location>
        <begin position="9"/>
        <end position="11"/>
    </location>
    <ligand>
        <name>substrate</name>
    </ligand>
</feature>
<evidence type="ECO:0000256" key="8">
    <source>
        <dbReference type="HAMAP-Rule" id="MF_00917"/>
    </source>
</evidence>
<dbReference type="PANTHER" id="PTHR42836">
    <property type="entry name" value="7-CARBOXY-7-DEAZAGUANINE SYNTHASE"/>
    <property type="match status" value="1"/>
</dbReference>
<comment type="similarity">
    <text evidence="8">Belongs to the radical SAM superfamily. 7-carboxy-7-deazaguanine synthase family.</text>
</comment>
<keyword evidence="11" id="KW-1185">Reference proteome</keyword>
<dbReference type="InterPro" id="IPR007197">
    <property type="entry name" value="rSAM"/>
</dbReference>
<proteinExistence type="inferred from homology"/>
<keyword evidence="1 8" id="KW-0004">4Fe-4S</keyword>
<sequence length="224" mass="24930">MINEIFYSIQGESTWAGLPCVFVRLMGCHLRCGYCDTEYAFHEGKRWAVDDVLAEVERIGGGCSLVEVTGGEPLLQPSVHELMRRLCDAGKTVLVETSGACDIAACDERVIRIMDLKTPGSGEVERNRWSNIEQLTQRDEVKLVLTSREDYAWARQVIAEHRLPERVKAVLLSAVHEIPPGRELPGATGLSLRDLAAWVLEDGLAVRLQTQLHKLIWDPAARGV</sequence>
<feature type="binding site" evidence="8">
    <location>
        <position position="35"/>
    </location>
    <ligand>
        <name>[4Fe-4S] cluster</name>
        <dbReference type="ChEBI" id="CHEBI:49883"/>
        <note>4Fe-4S-S-AdoMet</note>
    </ligand>
</feature>
<dbReference type="PANTHER" id="PTHR42836:SF1">
    <property type="entry name" value="7-CARBOXY-7-DEAZAGUANINE SYNTHASE"/>
    <property type="match status" value="1"/>
</dbReference>
<feature type="binding site" evidence="8">
    <location>
        <position position="32"/>
    </location>
    <ligand>
        <name>[4Fe-4S] cluster</name>
        <dbReference type="ChEBI" id="CHEBI:49883"/>
        <note>4Fe-4S-S-AdoMet</note>
    </ligand>
</feature>
<comment type="pathway">
    <text evidence="8">Purine metabolism; 7-cyano-7-deazaguanine biosynthesis.</text>
</comment>
<dbReference type="PROSITE" id="PS51918">
    <property type="entry name" value="RADICAL_SAM"/>
    <property type="match status" value="1"/>
</dbReference>
<feature type="binding site" evidence="8">
    <location>
        <position position="71"/>
    </location>
    <ligand>
        <name>S-adenosyl-L-methionine</name>
        <dbReference type="ChEBI" id="CHEBI:59789"/>
    </ligand>
</feature>
<dbReference type="EMBL" id="JBGUBD010000005">
    <property type="protein sequence ID" value="MFA9478677.1"/>
    <property type="molecule type" value="Genomic_DNA"/>
</dbReference>
<dbReference type="InterPro" id="IPR058240">
    <property type="entry name" value="rSAM_sf"/>
</dbReference>
<feature type="binding site" evidence="8">
    <location>
        <position position="28"/>
    </location>
    <ligand>
        <name>[4Fe-4S] cluster</name>
        <dbReference type="ChEBI" id="CHEBI:49883"/>
        <note>4Fe-4S-S-AdoMet</note>
    </ligand>
</feature>
<dbReference type="HAMAP" id="MF_00917">
    <property type="entry name" value="QueE"/>
    <property type="match status" value="1"/>
</dbReference>
<dbReference type="CDD" id="cd01335">
    <property type="entry name" value="Radical_SAM"/>
    <property type="match status" value="1"/>
</dbReference>
<dbReference type="RefSeq" id="WP_425345603.1">
    <property type="nucleotide sequence ID" value="NZ_JBGUBD010000005.1"/>
</dbReference>
<dbReference type="SFLD" id="SFLDS00029">
    <property type="entry name" value="Radical_SAM"/>
    <property type="match status" value="1"/>
</dbReference>
<name>A0ABV4U749_9BACT</name>
<dbReference type="Gene3D" id="3.20.20.70">
    <property type="entry name" value="Aldolase class I"/>
    <property type="match status" value="1"/>
</dbReference>
<evidence type="ECO:0000256" key="4">
    <source>
        <dbReference type="ARBA" id="ARBA00022842"/>
    </source>
</evidence>
<keyword evidence="3 8" id="KW-0479">Metal-binding</keyword>
<protein>
    <recommendedName>
        <fullName evidence="8">7-carboxy-7-deazaguanine synthase</fullName>
        <shortName evidence="8">CDG synthase</shortName>
        <ecNumber evidence="8">4.3.99.3</ecNumber>
    </recommendedName>
    <alternativeName>
        <fullName evidence="8">Queuosine biosynthesis protein QueE</fullName>
    </alternativeName>
</protein>
<feature type="domain" description="Radical SAM core" evidence="9">
    <location>
        <begin position="15"/>
        <end position="219"/>
    </location>
</feature>
<dbReference type="InterPro" id="IPR024924">
    <property type="entry name" value="7-CO-7-deazaguanine_synth-like"/>
</dbReference>
<evidence type="ECO:0000256" key="7">
    <source>
        <dbReference type="ARBA" id="ARBA00023239"/>
    </source>
</evidence>
<feature type="binding site" evidence="8">
    <location>
        <position position="37"/>
    </location>
    <ligand>
        <name>Mg(2+)</name>
        <dbReference type="ChEBI" id="CHEBI:18420"/>
    </ligand>
</feature>
<comment type="caution">
    <text evidence="10">The sequence shown here is derived from an EMBL/GenBank/DDBJ whole genome shotgun (WGS) entry which is preliminary data.</text>
</comment>
<feature type="binding site" evidence="8">
    <location>
        <begin position="34"/>
        <end position="36"/>
    </location>
    <ligand>
        <name>S-adenosyl-L-methionine</name>
        <dbReference type="ChEBI" id="CHEBI:59789"/>
    </ligand>
</feature>
<keyword evidence="6 8" id="KW-0411">Iron-sulfur</keyword>
<dbReference type="PIRSF" id="PIRSF000370">
    <property type="entry name" value="QueE"/>
    <property type="match status" value="1"/>
</dbReference>
<dbReference type="InterPro" id="IPR013785">
    <property type="entry name" value="Aldolase_TIM"/>
</dbReference>
<keyword evidence="8" id="KW-0671">Queuosine biosynthesis</keyword>
<keyword evidence="2 8" id="KW-0949">S-adenosyl-L-methionine</keyword>
<evidence type="ECO:0000259" key="9">
    <source>
        <dbReference type="PROSITE" id="PS51918"/>
    </source>
</evidence>
<evidence type="ECO:0000256" key="5">
    <source>
        <dbReference type="ARBA" id="ARBA00023004"/>
    </source>
</evidence>
<evidence type="ECO:0000256" key="2">
    <source>
        <dbReference type="ARBA" id="ARBA00022691"/>
    </source>
</evidence>
<evidence type="ECO:0000313" key="11">
    <source>
        <dbReference type="Proteomes" id="UP001575105"/>
    </source>
</evidence>
<accession>A0ABV4U749</accession>
<dbReference type="Pfam" id="PF04055">
    <property type="entry name" value="Radical_SAM"/>
    <property type="match status" value="1"/>
</dbReference>
<comment type="function">
    <text evidence="8">Catalyzes the complex heterocyclic radical-mediated conversion of 6-carboxy-5,6,7,8-tetrahydropterin (CPH4) to 7-carboxy-7-deazaguanine (CDG), a step common to the biosynthetic pathways of all 7-deazapurine-containing compounds.</text>
</comment>
<evidence type="ECO:0000256" key="1">
    <source>
        <dbReference type="ARBA" id="ARBA00022485"/>
    </source>
</evidence>
<organism evidence="10 11">
    <name type="scientific">Natronomicrosphaera hydrolytica</name>
    <dbReference type="NCBI Taxonomy" id="3242702"/>
    <lineage>
        <taxon>Bacteria</taxon>
        <taxon>Pseudomonadati</taxon>
        <taxon>Planctomycetota</taxon>
        <taxon>Phycisphaerae</taxon>
        <taxon>Phycisphaerales</taxon>
        <taxon>Phycisphaeraceae</taxon>
        <taxon>Natronomicrosphaera</taxon>
    </lineage>
</organism>
<comment type="cofactor">
    <cofactor evidence="8">
        <name>[4Fe-4S] cluster</name>
        <dbReference type="ChEBI" id="CHEBI:49883"/>
    </cofactor>
    <text evidence="8">Binds 1 [4Fe-4S] cluster. The cluster is coordinated with 3 cysteines and an exchangeable S-adenosyl-L-methionine.</text>
</comment>
<dbReference type="Proteomes" id="UP001575105">
    <property type="component" value="Unassembled WGS sequence"/>
</dbReference>
<keyword evidence="4 8" id="KW-0460">Magnesium</keyword>